<dbReference type="RefSeq" id="WP_141161964.1">
    <property type="nucleotide sequence ID" value="NZ_VHQG01000001.1"/>
</dbReference>
<evidence type="ECO:0000313" key="4">
    <source>
        <dbReference type="Proteomes" id="UP000316252"/>
    </source>
</evidence>
<evidence type="ECO:0000256" key="2">
    <source>
        <dbReference type="SAM" id="Phobius"/>
    </source>
</evidence>
<reference evidence="3 4" key="1">
    <citation type="submission" date="2019-06" db="EMBL/GenBank/DDBJ databases">
        <authorList>
            <person name="Li F."/>
        </authorList>
    </citation>
    <scope>NUCLEOTIDE SEQUENCE [LARGE SCALE GENOMIC DNA]</scope>
    <source>
        <strain evidence="3 4">10F1D-1</strain>
    </source>
</reference>
<protein>
    <submittedName>
        <fullName evidence="3">Uncharacterized protein</fullName>
    </submittedName>
</protein>
<keyword evidence="4" id="KW-1185">Reference proteome</keyword>
<name>A0A506Y4B8_9MICO</name>
<evidence type="ECO:0000313" key="3">
    <source>
        <dbReference type="EMBL" id="TPW77436.1"/>
    </source>
</evidence>
<gene>
    <name evidence="3" type="ORF">FJ657_01765</name>
</gene>
<keyword evidence="2" id="KW-0812">Transmembrane</keyword>
<sequence length="110" mass="10352">MSETSTSPTATTAPTEEGRGDDHVATVVAAGPQPTPAADPEAAPAGATEAAAEAAPETAAPTTVTPRRGRTLLLGAALGAAAVLGLGVAATGVSAVGEAIDDGPLGALID</sequence>
<feature type="compositionally biased region" description="Low complexity" evidence="1">
    <location>
        <begin position="36"/>
        <end position="66"/>
    </location>
</feature>
<dbReference type="Proteomes" id="UP000316252">
    <property type="component" value="Unassembled WGS sequence"/>
</dbReference>
<proteinExistence type="predicted"/>
<keyword evidence="2" id="KW-0472">Membrane</keyword>
<evidence type="ECO:0000256" key="1">
    <source>
        <dbReference type="SAM" id="MobiDB-lite"/>
    </source>
</evidence>
<feature type="region of interest" description="Disordered" evidence="1">
    <location>
        <begin position="1"/>
        <end position="66"/>
    </location>
</feature>
<dbReference type="AlphaFoldDB" id="A0A506Y4B8"/>
<organism evidence="3 4">
    <name type="scientific">Schumannella soli</name>
    <dbReference type="NCBI Taxonomy" id="2590779"/>
    <lineage>
        <taxon>Bacteria</taxon>
        <taxon>Bacillati</taxon>
        <taxon>Actinomycetota</taxon>
        <taxon>Actinomycetes</taxon>
        <taxon>Micrococcales</taxon>
        <taxon>Microbacteriaceae</taxon>
        <taxon>Schumannella</taxon>
    </lineage>
</organism>
<accession>A0A506Y4B8</accession>
<keyword evidence="2" id="KW-1133">Transmembrane helix</keyword>
<comment type="caution">
    <text evidence="3">The sequence shown here is derived from an EMBL/GenBank/DDBJ whole genome shotgun (WGS) entry which is preliminary data.</text>
</comment>
<feature type="transmembrane region" description="Helical" evidence="2">
    <location>
        <begin position="72"/>
        <end position="96"/>
    </location>
</feature>
<feature type="compositionally biased region" description="Low complexity" evidence="1">
    <location>
        <begin position="1"/>
        <end position="15"/>
    </location>
</feature>
<dbReference type="EMBL" id="VHQG01000001">
    <property type="protein sequence ID" value="TPW77436.1"/>
    <property type="molecule type" value="Genomic_DNA"/>
</dbReference>